<dbReference type="EMBL" id="MU853355">
    <property type="protein sequence ID" value="KAK4109669.1"/>
    <property type="molecule type" value="Genomic_DNA"/>
</dbReference>
<evidence type="ECO:0000256" key="2">
    <source>
        <dbReference type="ARBA" id="ARBA00022670"/>
    </source>
</evidence>
<evidence type="ECO:0000256" key="6">
    <source>
        <dbReference type="SAM" id="SignalP"/>
    </source>
</evidence>
<protein>
    <submittedName>
        <fullName evidence="7">Serine-type peptidase-like protein</fullName>
    </submittedName>
</protein>
<comment type="similarity">
    <text evidence="1">Belongs to the peptidase S28 family.</text>
</comment>
<keyword evidence="3 6" id="KW-0732">Signal</keyword>
<evidence type="ECO:0000256" key="3">
    <source>
        <dbReference type="ARBA" id="ARBA00022729"/>
    </source>
</evidence>
<evidence type="ECO:0000256" key="4">
    <source>
        <dbReference type="ARBA" id="ARBA00022801"/>
    </source>
</evidence>
<dbReference type="Gene3D" id="3.40.50.1820">
    <property type="entry name" value="alpha/beta hydrolase"/>
    <property type="match status" value="2"/>
</dbReference>
<evidence type="ECO:0000313" key="8">
    <source>
        <dbReference type="Proteomes" id="UP001302812"/>
    </source>
</evidence>
<gene>
    <name evidence="7" type="ORF">N656DRAFT_715849</name>
</gene>
<proteinExistence type="inferred from homology"/>
<organism evidence="7 8">
    <name type="scientific">Canariomyces notabilis</name>
    <dbReference type="NCBI Taxonomy" id="2074819"/>
    <lineage>
        <taxon>Eukaryota</taxon>
        <taxon>Fungi</taxon>
        <taxon>Dikarya</taxon>
        <taxon>Ascomycota</taxon>
        <taxon>Pezizomycotina</taxon>
        <taxon>Sordariomycetes</taxon>
        <taxon>Sordariomycetidae</taxon>
        <taxon>Sordariales</taxon>
        <taxon>Chaetomiaceae</taxon>
        <taxon>Canariomyces</taxon>
    </lineage>
</organism>
<feature type="chain" id="PRO_5042964097" evidence="6">
    <location>
        <begin position="20"/>
        <end position="543"/>
    </location>
</feature>
<keyword evidence="2" id="KW-0645">Protease</keyword>
<dbReference type="GO" id="GO:0006508">
    <property type="term" value="P:proteolysis"/>
    <property type="evidence" value="ECO:0007669"/>
    <property type="project" value="UniProtKB-KW"/>
</dbReference>
<dbReference type="PANTHER" id="PTHR11010:SF23">
    <property type="entry name" value="SERINE PEPTIDASE"/>
    <property type="match status" value="1"/>
</dbReference>
<evidence type="ECO:0000313" key="7">
    <source>
        <dbReference type="EMBL" id="KAK4109669.1"/>
    </source>
</evidence>
<evidence type="ECO:0000256" key="5">
    <source>
        <dbReference type="ARBA" id="ARBA00023180"/>
    </source>
</evidence>
<reference evidence="7" key="2">
    <citation type="submission" date="2023-05" db="EMBL/GenBank/DDBJ databases">
        <authorList>
            <consortium name="Lawrence Berkeley National Laboratory"/>
            <person name="Steindorff A."/>
            <person name="Hensen N."/>
            <person name="Bonometti L."/>
            <person name="Westerberg I."/>
            <person name="Brannstrom I.O."/>
            <person name="Guillou S."/>
            <person name="Cros-Aarteil S."/>
            <person name="Calhoun S."/>
            <person name="Haridas S."/>
            <person name="Kuo A."/>
            <person name="Mondo S."/>
            <person name="Pangilinan J."/>
            <person name="Riley R."/>
            <person name="Labutti K."/>
            <person name="Andreopoulos B."/>
            <person name="Lipzen A."/>
            <person name="Chen C."/>
            <person name="Yanf M."/>
            <person name="Daum C."/>
            <person name="Ng V."/>
            <person name="Clum A."/>
            <person name="Ohm R."/>
            <person name="Martin F."/>
            <person name="Silar P."/>
            <person name="Natvig D."/>
            <person name="Lalanne C."/>
            <person name="Gautier V."/>
            <person name="Ament-Velasquez S.L."/>
            <person name="Kruys A."/>
            <person name="Hutchinson M.I."/>
            <person name="Powell A.J."/>
            <person name="Barry K."/>
            <person name="Miller A.N."/>
            <person name="Grigoriev I.V."/>
            <person name="Debuchy R."/>
            <person name="Gladieux P."/>
            <person name="Thoren M.H."/>
            <person name="Johannesson H."/>
        </authorList>
    </citation>
    <scope>NUCLEOTIDE SEQUENCE</scope>
    <source>
        <strain evidence="7">CBS 508.74</strain>
    </source>
</reference>
<keyword evidence="4" id="KW-0378">Hydrolase</keyword>
<accession>A0AAN6QJ10</accession>
<evidence type="ECO:0000256" key="1">
    <source>
        <dbReference type="ARBA" id="ARBA00011079"/>
    </source>
</evidence>
<dbReference type="InterPro" id="IPR029058">
    <property type="entry name" value="AB_hydrolase_fold"/>
</dbReference>
<feature type="signal peptide" evidence="6">
    <location>
        <begin position="1"/>
        <end position="19"/>
    </location>
</feature>
<keyword evidence="5" id="KW-0325">Glycoprotein</keyword>
<sequence>MRLPRCVAAALSLAGLATAAFHHGAMDIGPEDADIERLNKRAEEFNGWGTFDQLIDHSDPSLGTFKQRYWYGTQYWKGPGSPVYLINPGEQTAEGFNRTWLTDARLSGLLAQRTGGAVVVVEHRYWGESLPYANLTVENLRYLTLDNSLKDMTYFAKNFVPPFDTTGASSATQAPWIFMGGSYSGALAGWLAALEPGTFWAYYSSSGVVEAVGDFWQYWVPVQEATPRNCSSDVQQAINYVDLILTIGSPKQKRELKNKFMLGDLTDQDFASALEWGPWEWQSTQFYSENRTGYSPYYRFCDYIEGVWPNSTNAVPGAKGVGLTKALENYAKYVREQVVAGFCEGAADYPEWKGQNNTNCFKNQDPNNVAYKDLSSGNWVNRQWWWMLCNEPFEWWQDGAPITRPSIASRLVDPEYWRNQCPLLFPRVNGKAMYSLAHGKRARDVNKWTGGWDVTNTTRAMHTNGERDPWRDATLSSIFRPGGPVKSTEQLPVRLVKGGTHCSDLYQPNWQVNEGVKKLVGEVADNMERWVSEFYEEKGKQRP</sequence>
<name>A0AAN6QJ10_9PEZI</name>
<dbReference type="GO" id="GO:0008239">
    <property type="term" value="F:dipeptidyl-peptidase activity"/>
    <property type="evidence" value="ECO:0007669"/>
    <property type="project" value="TreeGrafter"/>
</dbReference>
<dbReference type="GO" id="GO:0070008">
    <property type="term" value="F:serine-type exopeptidase activity"/>
    <property type="evidence" value="ECO:0007669"/>
    <property type="project" value="InterPro"/>
</dbReference>
<dbReference type="RefSeq" id="XP_064667239.1">
    <property type="nucleotide sequence ID" value="XM_064812084.1"/>
</dbReference>
<comment type="caution">
    <text evidence="7">The sequence shown here is derived from an EMBL/GenBank/DDBJ whole genome shotgun (WGS) entry which is preliminary data.</text>
</comment>
<dbReference type="GeneID" id="89936209"/>
<dbReference type="SUPFAM" id="SSF53474">
    <property type="entry name" value="alpha/beta-Hydrolases"/>
    <property type="match status" value="1"/>
</dbReference>
<dbReference type="FunFam" id="3.40.50.1820:FF:000165">
    <property type="entry name" value="Serine peptidase, putative"/>
    <property type="match status" value="1"/>
</dbReference>
<dbReference type="Pfam" id="PF05577">
    <property type="entry name" value="Peptidase_S28"/>
    <property type="match status" value="1"/>
</dbReference>
<dbReference type="PANTHER" id="PTHR11010">
    <property type="entry name" value="PROTEASE S28 PRO-X CARBOXYPEPTIDASE-RELATED"/>
    <property type="match status" value="1"/>
</dbReference>
<reference evidence="7" key="1">
    <citation type="journal article" date="2023" name="Mol. Phylogenet. Evol.">
        <title>Genome-scale phylogeny and comparative genomics of the fungal order Sordariales.</title>
        <authorList>
            <person name="Hensen N."/>
            <person name="Bonometti L."/>
            <person name="Westerberg I."/>
            <person name="Brannstrom I.O."/>
            <person name="Guillou S."/>
            <person name="Cros-Aarteil S."/>
            <person name="Calhoun S."/>
            <person name="Haridas S."/>
            <person name="Kuo A."/>
            <person name="Mondo S."/>
            <person name="Pangilinan J."/>
            <person name="Riley R."/>
            <person name="LaButti K."/>
            <person name="Andreopoulos B."/>
            <person name="Lipzen A."/>
            <person name="Chen C."/>
            <person name="Yan M."/>
            <person name="Daum C."/>
            <person name="Ng V."/>
            <person name="Clum A."/>
            <person name="Steindorff A."/>
            <person name="Ohm R.A."/>
            <person name="Martin F."/>
            <person name="Silar P."/>
            <person name="Natvig D.O."/>
            <person name="Lalanne C."/>
            <person name="Gautier V."/>
            <person name="Ament-Velasquez S.L."/>
            <person name="Kruys A."/>
            <person name="Hutchinson M.I."/>
            <person name="Powell A.J."/>
            <person name="Barry K."/>
            <person name="Miller A.N."/>
            <person name="Grigoriev I.V."/>
            <person name="Debuchy R."/>
            <person name="Gladieux P."/>
            <person name="Hiltunen Thoren M."/>
            <person name="Johannesson H."/>
        </authorList>
    </citation>
    <scope>NUCLEOTIDE SEQUENCE</scope>
    <source>
        <strain evidence="7">CBS 508.74</strain>
    </source>
</reference>
<dbReference type="AlphaFoldDB" id="A0AAN6QJ10"/>
<dbReference type="Proteomes" id="UP001302812">
    <property type="component" value="Unassembled WGS sequence"/>
</dbReference>
<dbReference type="InterPro" id="IPR008758">
    <property type="entry name" value="Peptidase_S28"/>
</dbReference>
<keyword evidence="8" id="KW-1185">Reference proteome</keyword>